<dbReference type="InterPro" id="IPR011701">
    <property type="entry name" value="MFS"/>
</dbReference>
<keyword evidence="4" id="KW-1003">Cell membrane</keyword>
<feature type="transmembrane region" description="Helical" evidence="8">
    <location>
        <begin position="318"/>
        <end position="335"/>
    </location>
</feature>
<keyword evidence="3 8" id="KW-0813">Transport</keyword>
<evidence type="ECO:0000256" key="5">
    <source>
        <dbReference type="ARBA" id="ARBA00022692"/>
    </source>
</evidence>
<dbReference type="PANTHER" id="PTHR23502">
    <property type="entry name" value="MAJOR FACILITATOR SUPERFAMILY"/>
    <property type="match status" value="1"/>
</dbReference>
<comment type="subcellular location">
    <subcellularLocation>
        <location evidence="8">Cell inner membrane</location>
        <topology evidence="8">Multi-pass membrane protein</topology>
    </subcellularLocation>
    <subcellularLocation>
        <location evidence="1">Cell membrane</location>
        <topology evidence="1">Multi-pass membrane protein</topology>
    </subcellularLocation>
</comment>
<comment type="similarity">
    <text evidence="2 8">Belongs to the major facilitator superfamily. Bcr/CmlA family.</text>
</comment>
<feature type="transmembrane region" description="Helical" evidence="8">
    <location>
        <begin position="147"/>
        <end position="169"/>
    </location>
</feature>
<dbReference type="Proteomes" id="UP001556692">
    <property type="component" value="Unassembled WGS sequence"/>
</dbReference>
<evidence type="ECO:0000256" key="7">
    <source>
        <dbReference type="ARBA" id="ARBA00023136"/>
    </source>
</evidence>
<evidence type="ECO:0000256" key="8">
    <source>
        <dbReference type="RuleBase" id="RU365088"/>
    </source>
</evidence>
<dbReference type="PANTHER" id="PTHR23502:SF132">
    <property type="entry name" value="POLYAMINE TRANSPORTER 2-RELATED"/>
    <property type="match status" value="1"/>
</dbReference>
<feature type="transmembrane region" description="Helical" evidence="8">
    <location>
        <begin position="20"/>
        <end position="41"/>
    </location>
</feature>
<evidence type="ECO:0000313" key="11">
    <source>
        <dbReference type="Proteomes" id="UP001556692"/>
    </source>
</evidence>
<dbReference type="InterPro" id="IPR004812">
    <property type="entry name" value="Efflux_drug-R_Bcr/CmlA"/>
</dbReference>
<dbReference type="CDD" id="cd17320">
    <property type="entry name" value="MFS_MdfA_MDR_like"/>
    <property type="match status" value="1"/>
</dbReference>
<proteinExistence type="inferred from homology"/>
<dbReference type="Pfam" id="PF07690">
    <property type="entry name" value="MFS_1"/>
    <property type="match status" value="1"/>
</dbReference>
<feature type="transmembrane region" description="Helical" evidence="8">
    <location>
        <begin position="175"/>
        <end position="197"/>
    </location>
</feature>
<sequence length="415" mass="44515">MDQKVPAPAKAASLLTIPRWEFIALAAAMMALNALAIDVMLVALQQIGASLMVDDENARQYVVTAYVVGFGLMQLFFGPISDRFGRRGPLLVGVGVYVAAAFACAFAPNFTALLLLRFIQGLGAAATRVIAISIVRDVYGGRAMAEVMSLVFMVFMIIPIVAPGIGQVIMLFSEWHMIFVFIGVVSGAFTLWAWLRLPETLREENRRPFTLASVAQSFRMVLTDRVAICYTVAMTAVFGALFGFINSAQQVYIGIYETGEMFPVYFAAVAGMMAVSSFLNSRLVGRIGMRRLAHGALIGFVAVNTIAFVLSLLGPVPFWLFLALFSIAMMQFSWIGSNFNALAMEPLGHVAGTASSVQGFLQTVGGGVIGAAIGQGFDGTVVPLAGGYFFASLVALVMTLVAEKGRLFEPHNPPV</sequence>
<keyword evidence="5 8" id="KW-0812">Transmembrane</keyword>
<dbReference type="InterPro" id="IPR036259">
    <property type="entry name" value="MFS_trans_sf"/>
</dbReference>
<keyword evidence="11" id="KW-1185">Reference proteome</keyword>
<feature type="transmembrane region" description="Helical" evidence="8">
    <location>
        <begin position="385"/>
        <end position="402"/>
    </location>
</feature>
<protein>
    <recommendedName>
        <fullName evidence="8">Bcr/CflA family efflux transporter</fullName>
    </recommendedName>
</protein>
<dbReference type="PROSITE" id="PS50850">
    <property type="entry name" value="MFS"/>
    <property type="match status" value="1"/>
</dbReference>
<feature type="transmembrane region" description="Helical" evidence="8">
    <location>
        <begin position="114"/>
        <end position="135"/>
    </location>
</feature>
<feature type="transmembrane region" description="Helical" evidence="8">
    <location>
        <begin position="90"/>
        <end position="108"/>
    </location>
</feature>
<evidence type="ECO:0000256" key="4">
    <source>
        <dbReference type="ARBA" id="ARBA00022475"/>
    </source>
</evidence>
<dbReference type="NCBIfam" id="TIGR00710">
    <property type="entry name" value="efflux_Bcr_CflA"/>
    <property type="match status" value="1"/>
</dbReference>
<name>A0ABV3SE05_9HYPH</name>
<dbReference type="InterPro" id="IPR020846">
    <property type="entry name" value="MFS_dom"/>
</dbReference>
<keyword evidence="6 8" id="KW-1133">Transmembrane helix</keyword>
<keyword evidence="8" id="KW-0997">Cell inner membrane</keyword>
<evidence type="ECO:0000256" key="3">
    <source>
        <dbReference type="ARBA" id="ARBA00022448"/>
    </source>
</evidence>
<evidence type="ECO:0000256" key="1">
    <source>
        <dbReference type="ARBA" id="ARBA00004651"/>
    </source>
</evidence>
<evidence type="ECO:0000256" key="6">
    <source>
        <dbReference type="ARBA" id="ARBA00022989"/>
    </source>
</evidence>
<evidence type="ECO:0000313" key="10">
    <source>
        <dbReference type="EMBL" id="MEX0404973.1"/>
    </source>
</evidence>
<dbReference type="SUPFAM" id="SSF103473">
    <property type="entry name" value="MFS general substrate transporter"/>
    <property type="match status" value="1"/>
</dbReference>
<comment type="caution">
    <text evidence="10">The sequence shown here is derived from an EMBL/GenBank/DDBJ whole genome shotgun (WGS) entry which is preliminary data.</text>
</comment>
<organism evidence="10 11">
    <name type="scientific">Aquibium pacificus</name>
    <dbReference type="NCBI Taxonomy" id="3153579"/>
    <lineage>
        <taxon>Bacteria</taxon>
        <taxon>Pseudomonadati</taxon>
        <taxon>Pseudomonadota</taxon>
        <taxon>Alphaproteobacteria</taxon>
        <taxon>Hyphomicrobiales</taxon>
        <taxon>Phyllobacteriaceae</taxon>
        <taxon>Aquibium</taxon>
    </lineage>
</organism>
<accession>A0ABV3SE05</accession>
<feature type="transmembrane region" description="Helical" evidence="8">
    <location>
        <begin position="61"/>
        <end position="78"/>
    </location>
</feature>
<feature type="transmembrane region" description="Helical" evidence="8">
    <location>
        <begin position="347"/>
        <end position="373"/>
    </location>
</feature>
<dbReference type="Gene3D" id="1.20.1720.10">
    <property type="entry name" value="Multidrug resistance protein D"/>
    <property type="match status" value="1"/>
</dbReference>
<feature type="transmembrane region" description="Helical" evidence="8">
    <location>
        <begin position="292"/>
        <end position="312"/>
    </location>
</feature>
<keyword evidence="7 8" id="KW-0472">Membrane</keyword>
<evidence type="ECO:0000256" key="2">
    <source>
        <dbReference type="ARBA" id="ARBA00006236"/>
    </source>
</evidence>
<dbReference type="RefSeq" id="WP_367952832.1">
    <property type="nucleotide sequence ID" value="NZ_JBDPGJ010000001.1"/>
</dbReference>
<reference evidence="10 11" key="1">
    <citation type="submission" date="2024-05" db="EMBL/GenBank/DDBJ databases">
        <authorList>
            <person name="Jiang F."/>
        </authorList>
    </citation>
    <scope>NUCLEOTIDE SEQUENCE [LARGE SCALE GENOMIC DNA]</scope>
    <source>
        <strain evidence="10 11">LZ166</strain>
    </source>
</reference>
<feature type="transmembrane region" description="Helical" evidence="8">
    <location>
        <begin position="227"/>
        <end position="249"/>
    </location>
</feature>
<dbReference type="EMBL" id="JBDPGJ010000001">
    <property type="protein sequence ID" value="MEX0404973.1"/>
    <property type="molecule type" value="Genomic_DNA"/>
</dbReference>
<feature type="domain" description="Major facilitator superfamily (MFS) profile" evidence="9">
    <location>
        <begin position="22"/>
        <end position="404"/>
    </location>
</feature>
<feature type="transmembrane region" description="Helical" evidence="8">
    <location>
        <begin position="261"/>
        <end position="280"/>
    </location>
</feature>
<evidence type="ECO:0000259" key="9">
    <source>
        <dbReference type="PROSITE" id="PS50850"/>
    </source>
</evidence>
<gene>
    <name evidence="10" type="ORF">ABGN05_04770</name>
</gene>